<dbReference type="AlphaFoldDB" id="A0A142JGI4"/>
<keyword evidence="3" id="KW-1185">Reference proteome</keyword>
<keyword evidence="1" id="KW-0732">Signal</keyword>
<feature type="chain" id="PRO_5007497918" description="Membrane lipoprotein, cell wall extensin motif" evidence="1">
    <location>
        <begin position="26"/>
        <end position="109"/>
    </location>
</feature>
<reference evidence="2 3" key="1">
    <citation type="submission" date="2016-03" db="EMBL/GenBank/DDBJ databases">
        <title>Complete genome sequence of a novel chlorpyrifos degrading bacterium, Cupriavidus nantongensis sp. X1.</title>
        <authorList>
            <person name="Fang L."/>
        </authorList>
    </citation>
    <scope>NUCLEOTIDE SEQUENCE [LARGE SCALE GENOMIC DNA]</scope>
    <source>
        <strain evidence="2 3">X1</strain>
    </source>
</reference>
<name>A0A142JGI4_9BURK</name>
<proteinExistence type="predicted"/>
<organism evidence="2 3">
    <name type="scientific">Cupriavidus nantongensis</name>
    <dbReference type="NCBI Taxonomy" id="1796606"/>
    <lineage>
        <taxon>Bacteria</taxon>
        <taxon>Pseudomonadati</taxon>
        <taxon>Pseudomonadota</taxon>
        <taxon>Betaproteobacteria</taxon>
        <taxon>Burkholderiales</taxon>
        <taxon>Burkholderiaceae</taxon>
        <taxon>Cupriavidus</taxon>
    </lineage>
</organism>
<dbReference type="EMBL" id="CP014844">
    <property type="protein sequence ID" value="AMR77196.1"/>
    <property type="molecule type" value="Genomic_DNA"/>
</dbReference>
<evidence type="ECO:0000256" key="1">
    <source>
        <dbReference type="SAM" id="SignalP"/>
    </source>
</evidence>
<dbReference type="OrthoDB" id="6931506at2"/>
<accession>A0A142JGI4</accession>
<evidence type="ECO:0008006" key="4">
    <source>
        <dbReference type="Google" id="ProtNLM"/>
    </source>
</evidence>
<feature type="signal peptide" evidence="1">
    <location>
        <begin position="1"/>
        <end position="25"/>
    </location>
</feature>
<dbReference type="RefSeq" id="WP_062797406.1">
    <property type="nucleotide sequence ID" value="NZ_CP014844.1"/>
</dbReference>
<evidence type="ECO:0000313" key="3">
    <source>
        <dbReference type="Proteomes" id="UP000075238"/>
    </source>
</evidence>
<dbReference type="Proteomes" id="UP000075238">
    <property type="component" value="Chromosome 1"/>
</dbReference>
<protein>
    <recommendedName>
        <fullName evidence="4">Membrane lipoprotein, cell wall extensin motif</fullName>
    </recommendedName>
</protein>
<dbReference type="KEGG" id="cnan:A2G96_05290"/>
<evidence type="ECO:0000313" key="2">
    <source>
        <dbReference type="EMBL" id="AMR77196.1"/>
    </source>
</evidence>
<sequence>MKPRLLVSLVVLPVLLGAFCATAHADDDWDDDDRYYGRHHGRYYKGDDYKEEFWVGNCKIKRKWKGNGEYKEERKCKDRPVVYQAPPPPPVYYQPEPALVISPHVVIRP</sequence>
<gene>
    <name evidence="2" type="ORF">A2G96_05290</name>
</gene>